<keyword evidence="2" id="KW-1185">Reference proteome</keyword>
<proteinExistence type="predicted"/>
<gene>
    <name evidence="1" type="ORF">LOK49_LG05G00009</name>
</gene>
<organism evidence="1 2">
    <name type="scientific">Camellia lanceoleosa</name>
    <dbReference type="NCBI Taxonomy" id="1840588"/>
    <lineage>
        <taxon>Eukaryota</taxon>
        <taxon>Viridiplantae</taxon>
        <taxon>Streptophyta</taxon>
        <taxon>Embryophyta</taxon>
        <taxon>Tracheophyta</taxon>
        <taxon>Spermatophyta</taxon>
        <taxon>Magnoliopsida</taxon>
        <taxon>eudicotyledons</taxon>
        <taxon>Gunneridae</taxon>
        <taxon>Pentapetalae</taxon>
        <taxon>asterids</taxon>
        <taxon>Ericales</taxon>
        <taxon>Theaceae</taxon>
        <taxon>Camellia</taxon>
    </lineage>
</organism>
<dbReference type="Proteomes" id="UP001060215">
    <property type="component" value="Chromosome 4"/>
</dbReference>
<accession>A0ACC0HJF6</accession>
<evidence type="ECO:0000313" key="1">
    <source>
        <dbReference type="EMBL" id="KAI8013129.1"/>
    </source>
</evidence>
<comment type="caution">
    <text evidence="1">The sequence shown here is derived from an EMBL/GenBank/DDBJ whole genome shotgun (WGS) entry which is preliminary data.</text>
</comment>
<evidence type="ECO:0000313" key="2">
    <source>
        <dbReference type="Proteomes" id="UP001060215"/>
    </source>
</evidence>
<protein>
    <submittedName>
        <fullName evidence="1">Galacturonosyltransferase 7</fullName>
    </submittedName>
</protein>
<reference evidence="1 2" key="1">
    <citation type="journal article" date="2022" name="Plant J.">
        <title>Chromosome-level genome of Camellia lanceoleosa provides a valuable resource for understanding genome evolution and self-incompatibility.</title>
        <authorList>
            <person name="Gong W."/>
            <person name="Xiao S."/>
            <person name="Wang L."/>
            <person name="Liao Z."/>
            <person name="Chang Y."/>
            <person name="Mo W."/>
            <person name="Hu G."/>
            <person name="Li W."/>
            <person name="Zhao G."/>
            <person name="Zhu H."/>
            <person name="Hu X."/>
            <person name="Ji K."/>
            <person name="Xiang X."/>
            <person name="Song Q."/>
            <person name="Yuan D."/>
            <person name="Jin S."/>
            <person name="Zhang L."/>
        </authorList>
    </citation>
    <scope>NUCLEOTIDE SEQUENCE [LARGE SCALE GENOMIC DNA]</scope>
    <source>
        <strain evidence="1">SQ_2022a</strain>
    </source>
</reference>
<sequence>MHLSTGVKFFQAATERASLRACFAFQDLVHALDDIWALSGLGHDYGLDIEAIKKAAVLHFNGNMKPWIELGIPKYREGLWFITGIMEDPSCKILGAKEFFLSWLVTGVMDCKEAIAVVKFDTGISFMNKQDENCLLSDKAEGRVLVVVISCKPIWTIGERLTCNIYLRRCREPEEEPSSLL</sequence>
<dbReference type="EMBL" id="CM045761">
    <property type="protein sequence ID" value="KAI8013129.1"/>
    <property type="molecule type" value="Genomic_DNA"/>
</dbReference>
<name>A0ACC0HJF6_9ERIC</name>